<dbReference type="STRING" id="655015.B1812_10565"/>
<feature type="domain" description="Sphingolipid delta4-desaturase N-terminal" evidence="2">
    <location>
        <begin position="3"/>
        <end position="38"/>
    </location>
</feature>
<dbReference type="InterPro" id="IPR013866">
    <property type="entry name" value="Sphingolipid_d4-desaturase_N"/>
</dbReference>
<feature type="transmembrane region" description="Helical" evidence="1">
    <location>
        <begin position="37"/>
        <end position="61"/>
    </location>
</feature>
<evidence type="ECO:0000313" key="3">
    <source>
        <dbReference type="EMBL" id="ARN81441.1"/>
    </source>
</evidence>
<gene>
    <name evidence="3" type="ORF">B1812_10565</name>
</gene>
<dbReference type="OrthoDB" id="9792534at2"/>
<dbReference type="SMART" id="SM01269">
    <property type="entry name" value="Lipid_DES"/>
    <property type="match status" value="1"/>
</dbReference>
<dbReference type="EMBL" id="CP019948">
    <property type="protein sequence ID" value="ARN81441.1"/>
    <property type="molecule type" value="Genomic_DNA"/>
</dbReference>
<keyword evidence="1" id="KW-0472">Membrane</keyword>
<dbReference type="PANTHER" id="PTHR12879">
    <property type="entry name" value="SPHINGOLIPID DELTA 4 DESATURASE/C-4 HYDROXYLASE PROTEIN DES2"/>
    <property type="match status" value="1"/>
</dbReference>
<dbReference type="Proteomes" id="UP000193978">
    <property type="component" value="Chromosome"/>
</dbReference>
<feature type="transmembrane region" description="Helical" evidence="1">
    <location>
        <begin position="184"/>
        <end position="203"/>
    </location>
</feature>
<feature type="transmembrane region" description="Helical" evidence="1">
    <location>
        <begin position="209"/>
        <end position="230"/>
    </location>
</feature>
<accession>A0A1W6MV15</accession>
<dbReference type="GO" id="GO:0016020">
    <property type="term" value="C:membrane"/>
    <property type="evidence" value="ECO:0007669"/>
    <property type="project" value="GOC"/>
</dbReference>
<organism evidence="3 4">
    <name type="scientific">Methylocystis bryophila</name>
    <dbReference type="NCBI Taxonomy" id="655015"/>
    <lineage>
        <taxon>Bacteria</taxon>
        <taxon>Pseudomonadati</taxon>
        <taxon>Pseudomonadota</taxon>
        <taxon>Alphaproteobacteria</taxon>
        <taxon>Hyphomicrobiales</taxon>
        <taxon>Methylocystaceae</taxon>
        <taxon>Methylocystis</taxon>
    </lineage>
</organism>
<dbReference type="KEGG" id="mbry:B1812_10565"/>
<reference evidence="3 4" key="1">
    <citation type="submission" date="2017-02" db="EMBL/GenBank/DDBJ databases">
        <authorList>
            <person name="Peterson S.W."/>
        </authorList>
    </citation>
    <scope>NUCLEOTIDE SEQUENCE [LARGE SCALE GENOMIC DNA]</scope>
    <source>
        <strain evidence="3 4">S285</strain>
    </source>
</reference>
<keyword evidence="1" id="KW-1133">Transmembrane helix</keyword>
<dbReference type="Pfam" id="PF08557">
    <property type="entry name" value="Lipid_DES"/>
    <property type="match status" value="1"/>
</dbReference>
<dbReference type="AlphaFoldDB" id="A0A1W6MV15"/>
<dbReference type="RefSeq" id="WP_085771550.1">
    <property type="nucleotide sequence ID" value="NZ_AP027149.1"/>
</dbReference>
<name>A0A1W6MV15_9HYPH</name>
<dbReference type="PANTHER" id="PTHR12879:SF8">
    <property type="entry name" value="SPHINGOLIPID DELTA(4)-DESATURASE DES1"/>
    <property type="match status" value="1"/>
</dbReference>
<proteinExistence type="predicted"/>
<sequence length="326" mass="37323">MTLSLTSTGADRSHVERRNAILAKYPQVRELFGTDILTFKITAALFLLQLAIAAVLGWLGLAYWPLTLLLAYCVGAFANHANFVIIHDSIHNCVFKSPFANKLNALLADLSNGFPTAMGFRCYHIKHHSHLSAYDYDADVPSRWEVEWVGDSSWRKAVWLFFFPAIQLMRLSRLKGAVPIMGQWTYINIAVIVVFDLLVLWAFGPNALLYFFLSFWFSVGGLHFLSARWVQEHFAFAPDQGTFDYYGPCNTLALNIGYHNEHHDFHEIPWTRLPQLKAMAPDFYDDLACHRSWIALFFTFIFDPRYSLRTRSQNVETGNLTTQPAE</sequence>
<evidence type="ECO:0000256" key="1">
    <source>
        <dbReference type="SAM" id="Phobius"/>
    </source>
</evidence>
<evidence type="ECO:0000313" key="4">
    <source>
        <dbReference type="Proteomes" id="UP000193978"/>
    </source>
</evidence>
<dbReference type="Pfam" id="PF00487">
    <property type="entry name" value="FA_desaturase"/>
    <property type="match status" value="1"/>
</dbReference>
<dbReference type="InterPro" id="IPR005804">
    <property type="entry name" value="FA_desaturase_dom"/>
</dbReference>
<protein>
    <submittedName>
        <fullName evidence="3">Fatty acid desaturase</fullName>
    </submittedName>
</protein>
<keyword evidence="1" id="KW-0812">Transmembrane</keyword>
<evidence type="ECO:0000259" key="2">
    <source>
        <dbReference type="SMART" id="SM01269"/>
    </source>
</evidence>
<keyword evidence="4" id="KW-1185">Reference proteome</keyword>
<dbReference type="GO" id="GO:0046513">
    <property type="term" value="P:ceramide biosynthetic process"/>
    <property type="evidence" value="ECO:0007669"/>
    <property type="project" value="TreeGrafter"/>
</dbReference>
<dbReference type="GO" id="GO:0042284">
    <property type="term" value="F:sphingolipid delta-4 desaturase activity"/>
    <property type="evidence" value="ECO:0007669"/>
    <property type="project" value="TreeGrafter"/>
</dbReference>